<protein>
    <submittedName>
        <fullName evidence="2">Uncharacterized protein</fullName>
    </submittedName>
</protein>
<sequence length="107" mass="12778">MNTIINKEGIIYEEDLIAELDKKRFISISVYQIYNIPNHGRDKGPIAREVQSNKRKKDDNCDDKNDKENNNTLTNLNFNELEYQEKKLTLKEREISFKRTRNKNPYI</sequence>
<proteinExistence type="predicted"/>
<keyword evidence="3" id="KW-1185">Reference proteome</keyword>
<accession>A0A2I1HJP0</accession>
<evidence type="ECO:0000256" key="1">
    <source>
        <dbReference type="SAM" id="MobiDB-lite"/>
    </source>
</evidence>
<dbReference type="Proteomes" id="UP000234323">
    <property type="component" value="Unassembled WGS sequence"/>
</dbReference>
<evidence type="ECO:0000313" key="2">
    <source>
        <dbReference type="EMBL" id="PKY59093.1"/>
    </source>
</evidence>
<dbReference type="EMBL" id="LLXI01003356">
    <property type="protein sequence ID" value="PKY59093.1"/>
    <property type="molecule type" value="Genomic_DNA"/>
</dbReference>
<gene>
    <name evidence="2" type="ORF">RhiirA4_481562</name>
</gene>
<reference evidence="2 3" key="1">
    <citation type="submission" date="2015-10" db="EMBL/GenBank/DDBJ databases">
        <title>Genome analyses suggest a sexual origin of heterokaryosis in a supposedly ancient asexual fungus.</title>
        <authorList>
            <person name="Ropars J."/>
            <person name="Sedzielewska K."/>
            <person name="Noel J."/>
            <person name="Charron P."/>
            <person name="Farinelli L."/>
            <person name="Marton T."/>
            <person name="Kruger M."/>
            <person name="Pelin A."/>
            <person name="Brachmann A."/>
            <person name="Corradi N."/>
        </authorList>
    </citation>
    <scope>NUCLEOTIDE SEQUENCE [LARGE SCALE GENOMIC DNA]</scope>
    <source>
        <strain evidence="2 3">A4</strain>
    </source>
</reference>
<name>A0A2I1HJP0_9GLOM</name>
<dbReference type="AlphaFoldDB" id="A0A2I1HJP0"/>
<feature type="region of interest" description="Disordered" evidence="1">
    <location>
        <begin position="37"/>
        <end position="72"/>
    </location>
</feature>
<comment type="caution">
    <text evidence="2">The sequence shown here is derived from an EMBL/GenBank/DDBJ whole genome shotgun (WGS) entry which is preliminary data.</text>
</comment>
<organism evidence="2 3">
    <name type="scientific">Rhizophagus irregularis</name>
    <dbReference type="NCBI Taxonomy" id="588596"/>
    <lineage>
        <taxon>Eukaryota</taxon>
        <taxon>Fungi</taxon>
        <taxon>Fungi incertae sedis</taxon>
        <taxon>Mucoromycota</taxon>
        <taxon>Glomeromycotina</taxon>
        <taxon>Glomeromycetes</taxon>
        <taxon>Glomerales</taxon>
        <taxon>Glomeraceae</taxon>
        <taxon>Rhizophagus</taxon>
    </lineage>
</organism>
<feature type="compositionally biased region" description="Basic and acidic residues" evidence="1">
    <location>
        <begin position="56"/>
        <end position="69"/>
    </location>
</feature>
<evidence type="ECO:0000313" key="3">
    <source>
        <dbReference type="Proteomes" id="UP000234323"/>
    </source>
</evidence>